<dbReference type="InterPro" id="IPR012340">
    <property type="entry name" value="NA-bd_OB-fold"/>
</dbReference>
<dbReference type="InterPro" id="IPR053054">
    <property type="entry name" value="DNA_repair-scaffolding"/>
</dbReference>
<dbReference type="InterPro" id="IPR028026">
    <property type="entry name" value="DUF4502"/>
</dbReference>
<dbReference type="EMBL" id="AHAT01004483">
    <property type="status" value="NOT_ANNOTATED_CDS"/>
    <property type="molecule type" value="Genomic_DNA"/>
</dbReference>
<proteinExistence type="predicted"/>
<evidence type="ECO:0000256" key="1">
    <source>
        <dbReference type="SAM" id="MobiDB-lite"/>
    </source>
</evidence>
<feature type="domain" description="DUF4503" evidence="3">
    <location>
        <begin position="552"/>
        <end position="952"/>
    </location>
</feature>
<dbReference type="OMA" id="KTCRCTF"/>
<dbReference type="GO" id="GO:0070202">
    <property type="term" value="P:regulation of establishment of protein localization to chromosome"/>
    <property type="evidence" value="ECO:0000318"/>
    <property type="project" value="GO_Central"/>
</dbReference>
<name>W5MG53_LEPOC</name>
<reference evidence="4" key="3">
    <citation type="submission" date="2025-09" db="UniProtKB">
        <authorList>
            <consortium name="Ensembl"/>
        </authorList>
    </citation>
    <scope>IDENTIFICATION</scope>
</reference>
<feature type="region of interest" description="Disordered" evidence="1">
    <location>
        <begin position="1"/>
        <end position="46"/>
    </location>
</feature>
<dbReference type="Proteomes" id="UP000018468">
    <property type="component" value="Linkage group LG9"/>
</dbReference>
<reference evidence="5" key="1">
    <citation type="submission" date="2011-12" db="EMBL/GenBank/DDBJ databases">
        <title>The Draft Genome of Lepisosteus oculatus.</title>
        <authorList>
            <consortium name="The Broad Institute Genome Assembly &amp; Analysis Group"/>
            <consortium name="Computational R&amp;D Group"/>
            <consortium name="and Sequencing Platform"/>
            <person name="Di Palma F."/>
            <person name="Alfoldi J."/>
            <person name="Johnson J."/>
            <person name="Berlin A."/>
            <person name="Gnerre S."/>
            <person name="Jaffe D."/>
            <person name="MacCallum I."/>
            <person name="Young S."/>
            <person name="Walker B.J."/>
            <person name="Lander E.S."/>
            <person name="Lindblad-Toh K."/>
        </authorList>
    </citation>
    <scope>NUCLEOTIDE SEQUENCE [LARGE SCALE GENOMIC DNA]</scope>
</reference>
<dbReference type="GeneTree" id="ENSGT00390000014654"/>
<dbReference type="Pfam" id="PF14951">
    <property type="entry name" value="DUF4503"/>
    <property type="match status" value="1"/>
</dbReference>
<feature type="domain" description="DUF4502" evidence="2">
    <location>
        <begin position="6"/>
        <end position="394"/>
    </location>
</feature>
<evidence type="ECO:0000313" key="4">
    <source>
        <dbReference type="Ensembl" id="ENSLOCP00000007362.1"/>
    </source>
</evidence>
<dbReference type="InParanoid" id="W5MG53"/>
<dbReference type="STRING" id="7918.ENSLOCP00000007362"/>
<dbReference type="GO" id="GO:0000228">
    <property type="term" value="C:nuclear chromosome"/>
    <property type="evidence" value="ECO:0000318"/>
    <property type="project" value="GO_Central"/>
</dbReference>
<dbReference type="Pfam" id="PF14950">
    <property type="entry name" value="DUF4502"/>
    <property type="match status" value="1"/>
</dbReference>
<dbReference type="Gene3D" id="2.40.50.140">
    <property type="entry name" value="Nucleic acid-binding proteins"/>
    <property type="match status" value="1"/>
</dbReference>
<dbReference type="Ensembl" id="ENSLOCT00000007370.1">
    <property type="protein sequence ID" value="ENSLOCP00000007362.1"/>
    <property type="gene ID" value="ENSLOCG00000006093.1"/>
</dbReference>
<sequence length="961" mass="106191">QHHRKRKRRSREVRRAVFPDDVKDGLQTLGNESTRPPSSVAKSWERRGDGFRDCPVVEGQKLGSSGKKLRAVRQLVHSSFLAKAQAQPEDPVHIVWSSSDSELSEGESQRPVPRNRSDTCVRSARQQQALSKVRFPCCSSLAFPSGTVRECETVLFFADELHNIDWDTESDQEYAGRVEEGNVAEISDGVASEKKGNLFLRETEEVAEAEISDYSSDGESVVSQLHAGQAPPSVKPCQAGGKSASAWIRSVQALLQTPQKQEDRSFKTPEDSAKKKNKFIRGGLAERLHQLLSRQRSAVSFWRHHLPSGSETSAASTACRPGVLVLEVLTAEEQCSVQVALCQPLEPAGPKGASPAPPPAGGAPLRVLFSRDTAARLAPSPGDIVHVSPPWQKLMIDGEKNPVILNTYFSQKVVSVEMGENRPKQRETFLSEKPIPYSLVRVFNLTDESENLTTRDLFCRQQVPPASPKPLPSPASQRECDPGVSDSLLDVIEGQWAAGRLGMDVIVVVQRVYWLPFRELATPQLLKDKALSSGPRQRTASKSDSWLCLLVQDSYGTFSEVQLSPLRSPGRGLRDRDGDRGREWEGRSCVLRGVKVVQRMTRGRSTWLFNLTDSLWPPVVPLKVHGKSQDSQEDTRNLPSPSFCYVLSGWREEGAVEVMQEEAVPGLYLPPVVHTLCEILQRVPDNNRCTFSATVAYIMNSQSPDLEQSDFWLFVTDASLQSDVEDGLWCRRTVPVCVTTSCVLDSALVQVLNSDTACTLTFKDAVKECDAILCVERTVLQLEPLPLLGSVDGTVSPGQLPEPVKLDELDLTTKANSLCVVKGVVTAVDESTAYSWPACSWCGNEKLKPSDMEQQTVYCDLCRTTVERPAMRMHLEVFLHCASHSQWTVKIKLLQKTIESLLRSADSDSEGRHSPGYKVESVLGKELGPLTGYVRIVTKKPAAWIGLEEIRFCGSVTENLC</sequence>
<dbReference type="AlphaFoldDB" id="W5MG53"/>
<dbReference type="InterPro" id="IPR028032">
    <property type="entry name" value="DUF4503"/>
</dbReference>
<dbReference type="PANTHER" id="PTHR34347">
    <property type="entry name" value="DNA REPAIR-SCAFFOLDING PROTEIN SPIDR"/>
    <property type="match status" value="1"/>
</dbReference>
<organism evidence="4 5">
    <name type="scientific">Lepisosteus oculatus</name>
    <name type="common">Spotted gar</name>
    <dbReference type="NCBI Taxonomy" id="7918"/>
    <lineage>
        <taxon>Eukaryota</taxon>
        <taxon>Metazoa</taxon>
        <taxon>Chordata</taxon>
        <taxon>Craniata</taxon>
        <taxon>Vertebrata</taxon>
        <taxon>Euteleostomi</taxon>
        <taxon>Actinopterygii</taxon>
        <taxon>Neopterygii</taxon>
        <taxon>Holostei</taxon>
        <taxon>Semionotiformes</taxon>
        <taxon>Lepisosteidae</taxon>
        <taxon>Lepisosteus</taxon>
    </lineage>
</organism>
<dbReference type="HOGENOM" id="CLU_013509_0_0_1"/>
<dbReference type="eggNOG" id="ENOG502QTZE">
    <property type="taxonomic scope" value="Eukaryota"/>
</dbReference>
<dbReference type="EMBL" id="AHAT01004485">
    <property type="status" value="NOT_ANNOTATED_CDS"/>
    <property type="molecule type" value="Genomic_DNA"/>
</dbReference>
<dbReference type="GO" id="GO:0000724">
    <property type="term" value="P:double-strand break repair via homologous recombination"/>
    <property type="evidence" value="ECO:0000318"/>
    <property type="project" value="GO_Central"/>
</dbReference>
<evidence type="ECO:0000313" key="5">
    <source>
        <dbReference type="Proteomes" id="UP000018468"/>
    </source>
</evidence>
<feature type="compositionally biased region" description="Polar residues" evidence="1">
    <location>
        <begin position="28"/>
        <end position="41"/>
    </location>
</feature>
<feature type="region of interest" description="Disordered" evidence="1">
    <location>
        <begin position="98"/>
        <end position="118"/>
    </location>
</feature>
<accession>W5MG53</accession>
<keyword evidence="5" id="KW-1185">Reference proteome</keyword>
<evidence type="ECO:0000259" key="3">
    <source>
        <dbReference type="Pfam" id="PF14951"/>
    </source>
</evidence>
<dbReference type="PANTHER" id="PTHR34347:SF1">
    <property type="entry name" value="DNA REPAIR-SCAFFOLDING PROTEIN"/>
    <property type="match status" value="1"/>
</dbReference>
<reference evidence="4" key="2">
    <citation type="submission" date="2025-08" db="UniProtKB">
        <authorList>
            <consortium name="Ensembl"/>
        </authorList>
    </citation>
    <scope>IDENTIFICATION</scope>
</reference>
<dbReference type="EMBL" id="AHAT01004487">
    <property type="status" value="NOT_ANNOTATED_CDS"/>
    <property type="molecule type" value="Genomic_DNA"/>
</dbReference>
<dbReference type="Bgee" id="ENSLOCG00000006093">
    <property type="expression patterns" value="Expressed in testis and 13 other cell types or tissues"/>
</dbReference>
<dbReference type="EMBL" id="AHAT01004481">
    <property type="status" value="NOT_ANNOTATED_CDS"/>
    <property type="molecule type" value="Genomic_DNA"/>
</dbReference>
<feature type="compositionally biased region" description="Basic and acidic residues" evidence="1">
    <location>
        <begin position="13"/>
        <end position="24"/>
    </location>
</feature>
<dbReference type="EMBL" id="AHAT01004482">
    <property type="status" value="NOT_ANNOTATED_CDS"/>
    <property type="molecule type" value="Genomic_DNA"/>
</dbReference>
<evidence type="ECO:0000259" key="2">
    <source>
        <dbReference type="Pfam" id="PF14950"/>
    </source>
</evidence>
<feature type="compositionally biased region" description="Basic residues" evidence="1">
    <location>
        <begin position="1"/>
        <end position="12"/>
    </location>
</feature>
<dbReference type="EMBL" id="AHAT01004484">
    <property type="status" value="NOT_ANNOTATED_CDS"/>
    <property type="molecule type" value="Genomic_DNA"/>
</dbReference>
<protein>
    <submittedName>
        <fullName evidence="4">Scaffold protein involved in DNA repair</fullName>
    </submittedName>
</protein>
<feature type="region of interest" description="Disordered" evidence="1">
    <location>
        <begin position="463"/>
        <end position="482"/>
    </location>
</feature>
<dbReference type="GO" id="GO:0005654">
    <property type="term" value="C:nucleoplasm"/>
    <property type="evidence" value="ECO:0000318"/>
    <property type="project" value="GO_Central"/>
</dbReference>
<dbReference type="EMBL" id="AHAT01004486">
    <property type="status" value="NOT_ANNOTATED_CDS"/>
    <property type="molecule type" value="Genomic_DNA"/>
</dbReference>